<dbReference type="RefSeq" id="WP_093047297.1">
    <property type="nucleotide sequence ID" value="NZ_FOGT01000001.1"/>
</dbReference>
<dbReference type="EMBL" id="FOGT01000001">
    <property type="protein sequence ID" value="SER49283.1"/>
    <property type="molecule type" value="Genomic_DNA"/>
</dbReference>
<evidence type="ECO:0000313" key="3">
    <source>
        <dbReference type="Proteomes" id="UP000198571"/>
    </source>
</evidence>
<keyword evidence="1" id="KW-0812">Transmembrane</keyword>
<dbReference type="Pfam" id="PF09548">
    <property type="entry name" value="Spore_III_AB"/>
    <property type="match status" value="1"/>
</dbReference>
<evidence type="ECO:0000313" key="2">
    <source>
        <dbReference type="EMBL" id="SER49283.1"/>
    </source>
</evidence>
<keyword evidence="3" id="KW-1185">Reference proteome</keyword>
<sequence>MMWAGATLIILASACAGWELSGRLERRTKLLRHIKVALETLDTEVAFAMIPLSQALNQVARQLPSPAKDFFLQVAERLDTKREPAAEAWEQELDLWKSRVDLDEKDIEILRQFGQSLGQQDIQGQRKQIQLAQSYLNNMETMAWEAQRKYQSMYRSLGILGGLLLVIMLL</sequence>
<accession>A0A1H9PNZ2</accession>
<proteinExistence type="predicted"/>
<name>A0A1H9PNZ2_9BACI</name>
<keyword evidence="1" id="KW-1133">Transmembrane helix</keyword>
<organism evidence="2 3">
    <name type="scientific">Salipaludibacillus aurantiacus</name>
    <dbReference type="NCBI Taxonomy" id="1601833"/>
    <lineage>
        <taxon>Bacteria</taxon>
        <taxon>Bacillati</taxon>
        <taxon>Bacillota</taxon>
        <taxon>Bacilli</taxon>
        <taxon>Bacillales</taxon>
        <taxon>Bacillaceae</taxon>
    </lineage>
</organism>
<dbReference type="PIRSF" id="PIRSF021435">
    <property type="entry name" value="SpoIIIAB"/>
    <property type="match status" value="1"/>
</dbReference>
<dbReference type="OrthoDB" id="1957909at2"/>
<keyword evidence="1" id="KW-0472">Membrane</keyword>
<dbReference type="STRING" id="1601833.SAMN05518684_101381"/>
<gene>
    <name evidence="2" type="ORF">SAMN05518684_101381</name>
</gene>
<dbReference type="NCBIfam" id="TIGR02833">
    <property type="entry name" value="spore_III_AB"/>
    <property type="match status" value="1"/>
</dbReference>
<dbReference type="InterPro" id="IPR014198">
    <property type="entry name" value="Spore_III_AB"/>
</dbReference>
<feature type="transmembrane region" description="Helical" evidence="1">
    <location>
        <begin position="152"/>
        <end position="169"/>
    </location>
</feature>
<dbReference type="Proteomes" id="UP000198571">
    <property type="component" value="Unassembled WGS sequence"/>
</dbReference>
<reference evidence="3" key="1">
    <citation type="submission" date="2016-10" db="EMBL/GenBank/DDBJ databases">
        <authorList>
            <person name="Varghese N."/>
            <person name="Submissions S."/>
        </authorList>
    </citation>
    <scope>NUCLEOTIDE SEQUENCE [LARGE SCALE GENOMIC DNA]</scope>
    <source>
        <strain evidence="3">S9</strain>
    </source>
</reference>
<evidence type="ECO:0000256" key="1">
    <source>
        <dbReference type="SAM" id="Phobius"/>
    </source>
</evidence>
<dbReference type="AlphaFoldDB" id="A0A1H9PNZ2"/>
<protein>
    <submittedName>
        <fullName evidence="2">Stage III sporulation protein AB</fullName>
    </submittedName>
</protein>